<gene>
    <name evidence="2" type="ORF">J1605_021647</name>
</gene>
<proteinExistence type="predicted"/>
<comment type="caution">
    <text evidence="2">The sequence shown here is derived from an EMBL/GenBank/DDBJ whole genome shotgun (WGS) entry which is preliminary data.</text>
</comment>
<dbReference type="Proteomes" id="UP001159641">
    <property type="component" value="Unassembled WGS sequence"/>
</dbReference>
<feature type="region of interest" description="Disordered" evidence="1">
    <location>
        <begin position="38"/>
        <end position="78"/>
    </location>
</feature>
<keyword evidence="3" id="KW-1185">Reference proteome</keyword>
<organism evidence="2 3">
    <name type="scientific">Eschrichtius robustus</name>
    <name type="common">California gray whale</name>
    <name type="synonym">Eschrichtius gibbosus</name>
    <dbReference type="NCBI Taxonomy" id="9764"/>
    <lineage>
        <taxon>Eukaryota</taxon>
        <taxon>Metazoa</taxon>
        <taxon>Chordata</taxon>
        <taxon>Craniata</taxon>
        <taxon>Vertebrata</taxon>
        <taxon>Euteleostomi</taxon>
        <taxon>Mammalia</taxon>
        <taxon>Eutheria</taxon>
        <taxon>Laurasiatheria</taxon>
        <taxon>Artiodactyla</taxon>
        <taxon>Whippomorpha</taxon>
        <taxon>Cetacea</taxon>
        <taxon>Mysticeti</taxon>
        <taxon>Eschrichtiidae</taxon>
        <taxon>Eschrichtius</taxon>
    </lineage>
</organism>
<dbReference type="EMBL" id="JAIQCJ010001387">
    <property type="protein sequence ID" value="KAJ8789949.1"/>
    <property type="molecule type" value="Genomic_DNA"/>
</dbReference>
<protein>
    <submittedName>
        <fullName evidence="2">Uncharacterized protein</fullName>
    </submittedName>
</protein>
<feature type="compositionally biased region" description="Polar residues" evidence="1">
    <location>
        <begin position="47"/>
        <end position="56"/>
    </location>
</feature>
<evidence type="ECO:0000313" key="3">
    <source>
        <dbReference type="Proteomes" id="UP001159641"/>
    </source>
</evidence>
<dbReference type="AlphaFoldDB" id="A0AB34HHA9"/>
<evidence type="ECO:0000313" key="2">
    <source>
        <dbReference type="EMBL" id="KAJ8789949.1"/>
    </source>
</evidence>
<sequence length="135" mass="13688">MAAPGLVGARKLRAAANLRSASAGAVWRSSRRAVLGAPGVLGDDLSSRTPQGSSLEPLSRRHAGFSRPPSHPPASCFRGGVPSSALLLADCSYRPGARSPSESSDRCRAGGWGDSPGFCLSLASTKNGSGLDLGT</sequence>
<evidence type="ECO:0000256" key="1">
    <source>
        <dbReference type="SAM" id="MobiDB-lite"/>
    </source>
</evidence>
<name>A0AB34HHA9_ESCRO</name>
<accession>A0AB34HHA9</accession>
<reference evidence="2 3" key="1">
    <citation type="submission" date="2022-11" db="EMBL/GenBank/DDBJ databases">
        <title>Whole genome sequence of Eschrichtius robustus ER-17-0199.</title>
        <authorList>
            <person name="Bruniche-Olsen A."/>
            <person name="Black A.N."/>
            <person name="Fields C.J."/>
            <person name="Walden K."/>
            <person name="Dewoody J.A."/>
        </authorList>
    </citation>
    <scope>NUCLEOTIDE SEQUENCE [LARGE SCALE GENOMIC DNA]</scope>
    <source>
        <strain evidence="2">ER-17-0199</strain>
        <tissue evidence="2">Blubber</tissue>
    </source>
</reference>